<keyword evidence="1" id="KW-0812">Transmembrane</keyword>
<proteinExistence type="predicted"/>
<reference evidence="2" key="1">
    <citation type="journal article" date="2014" name="Front. Microbiol.">
        <title>High frequency of phylogenetically diverse reductive dehalogenase-homologous genes in deep subseafloor sedimentary metagenomes.</title>
        <authorList>
            <person name="Kawai M."/>
            <person name="Futagami T."/>
            <person name="Toyoda A."/>
            <person name="Takaki Y."/>
            <person name="Nishi S."/>
            <person name="Hori S."/>
            <person name="Arai W."/>
            <person name="Tsubouchi T."/>
            <person name="Morono Y."/>
            <person name="Uchiyama I."/>
            <person name="Ito T."/>
            <person name="Fujiyama A."/>
            <person name="Inagaki F."/>
            <person name="Takami H."/>
        </authorList>
    </citation>
    <scope>NUCLEOTIDE SEQUENCE</scope>
    <source>
        <strain evidence="2">Expedition CK06-06</strain>
    </source>
</reference>
<keyword evidence="1" id="KW-0472">Membrane</keyword>
<dbReference type="EMBL" id="BART01008342">
    <property type="protein sequence ID" value="GAG53689.1"/>
    <property type="molecule type" value="Genomic_DNA"/>
</dbReference>
<evidence type="ECO:0000313" key="2">
    <source>
        <dbReference type="EMBL" id="GAG53689.1"/>
    </source>
</evidence>
<sequence>MDNDTLETTFLNMTVGPEHQLQGPDAIIYEYSEIIDLPIGNYTVFFDRIDGAGSIDFGLNQISDSRVWIVTGGSMNILGIIMGIAGYFAPGTFLPSDADTIIEWGYDEQESDQ</sequence>
<protein>
    <submittedName>
        <fullName evidence="2">Uncharacterized protein</fullName>
    </submittedName>
</protein>
<dbReference type="AlphaFoldDB" id="X0YCV0"/>
<comment type="caution">
    <text evidence="2">The sequence shown here is derived from an EMBL/GenBank/DDBJ whole genome shotgun (WGS) entry which is preliminary data.</text>
</comment>
<name>X0YCV0_9ZZZZ</name>
<evidence type="ECO:0000256" key="1">
    <source>
        <dbReference type="SAM" id="Phobius"/>
    </source>
</evidence>
<feature type="transmembrane region" description="Helical" evidence="1">
    <location>
        <begin position="67"/>
        <end position="89"/>
    </location>
</feature>
<organism evidence="2">
    <name type="scientific">marine sediment metagenome</name>
    <dbReference type="NCBI Taxonomy" id="412755"/>
    <lineage>
        <taxon>unclassified sequences</taxon>
        <taxon>metagenomes</taxon>
        <taxon>ecological metagenomes</taxon>
    </lineage>
</organism>
<accession>X0YCV0</accession>
<gene>
    <name evidence="2" type="ORF">S01H4_18787</name>
</gene>
<keyword evidence="1" id="KW-1133">Transmembrane helix</keyword>